<dbReference type="EMBL" id="JAVFWL010000004">
    <property type="protein sequence ID" value="KAK6750843.1"/>
    <property type="molecule type" value="Genomic_DNA"/>
</dbReference>
<evidence type="ECO:0000256" key="6">
    <source>
        <dbReference type="ARBA" id="ARBA00023136"/>
    </source>
</evidence>
<evidence type="ECO:0000259" key="11">
    <source>
        <dbReference type="PROSITE" id="PS50125"/>
    </source>
</evidence>
<evidence type="ECO:0000256" key="2">
    <source>
        <dbReference type="ARBA" id="ARBA00004370"/>
    </source>
</evidence>
<dbReference type="InterPro" id="IPR018297">
    <property type="entry name" value="A/G_cyclase_CS"/>
</dbReference>
<comment type="similarity">
    <text evidence="10">Belongs to the adenylyl cyclase class-4/guanylyl cyclase family.</text>
</comment>
<name>A0ABR1DKV4_NECAM</name>
<dbReference type="CDD" id="cd07302">
    <property type="entry name" value="CHD"/>
    <property type="match status" value="1"/>
</dbReference>
<keyword evidence="7" id="KW-0675">Receptor</keyword>
<comment type="catalytic activity">
    <reaction evidence="1">
        <text>GTP = 3',5'-cyclic GMP + diphosphate</text>
        <dbReference type="Rhea" id="RHEA:13665"/>
        <dbReference type="ChEBI" id="CHEBI:33019"/>
        <dbReference type="ChEBI" id="CHEBI:37565"/>
        <dbReference type="ChEBI" id="CHEBI:57746"/>
        <dbReference type="EC" id="4.6.1.2"/>
    </reaction>
</comment>
<dbReference type="PROSITE" id="PS50125">
    <property type="entry name" value="GUANYLATE_CYCLASE_2"/>
    <property type="match status" value="1"/>
</dbReference>
<keyword evidence="13" id="KW-1185">Reference proteome</keyword>
<reference evidence="12 13" key="1">
    <citation type="submission" date="2023-08" db="EMBL/GenBank/DDBJ databases">
        <title>A Necator americanus chromosomal reference genome.</title>
        <authorList>
            <person name="Ilik V."/>
            <person name="Petrzelkova K.J."/>
            <person name="Pardy F."/>
            <person name="Fuh T."/>
            <person name="Niatou-Singa F.S."/>
            <person name="Gouil Q."/>
            <person name="Baker L."/>
            <person name="Ritchie M.E."/>
            <person name="Jex A.R."/>
            <person name="Gazzola D."/>
            <person name="Li H."/>
            <person name="Toshio Fujiwara R."/>
            <person name="Zhan B."/>
            <person name="Aroian R.V."/>
            <person name="Pafco B."/>
            <person name="Schwarz E.M."/>
        </authorList>
    </citation>
    <scope>NUCLEOTIDE SEQUENCE [LARGE SCALE GENOMIC DNA]</scope>
    <source>
        <strain evidence="12 13">Aroian</strain>
        <tissue evidence="12">Whole animal</tissue>
    </source>
</reference>
<evidence type="ECO:0000256" key="7">
    <source>
        <dbReference type="ARBA" id="ARBA00023170"/>
    </source>
</evidence>
<feature type="domain" description="Guanylate cyclase" evidence="11">
    <location>
        <begin position="91"/>
        <end position="119"/>
    </location>
</feature>
<dbReference type="InterPro" id="IPR050401">
    <property type="entry name" value="Cyclic_nucleotide_synthase"/>
</dbReference>
<dbReference type="PANTHER" id="PTHR11920:SF495">
    <property type="entry name" value="RECEPTOR-TYPE GUANYLATE CYCLASE GCY-7"/>
    <property type="match status" value="1"/>
</dbReference>
<protein>
    <recommendedName>
        <fullName evidence="11">Guanylate cyclase domain-containing protein</fullName>
    </recommendedName>
</protein>
<dbReference type="InterPro" id="IPR001054">
    <property type="entry name" value="A/G_cyclase"/>
</dbReference>
<keyword evidence="3" id="KW-0812">Transmembrane</keyword>
<keyword evidence="6" id="KW-0472">Membrane</keyword>
<evidence type="ECO:0000313" key="13">
    <source>
        <dbReference type="Proteomes" id="UP001303046"/>
    </source>
</evidence>
<evidence type="ECO:0000256" key="4">
    <source>
        <dbReference type="ARBA" id="ARBA00022741"/>
    </source>
</evidence>
<dbReference type="Gene3D" id="6.10.250.780">
    <property type="match status" value="1"/>
</dbReference>
<evidence type="ECO:0000256" key="1">
    <source>
        <dbReference type="ARBA" id="ARBA00001436"/>
    </source>
</evidence>
<dbReference type="Gene3D" id="3.30.70.1230">
    <property type="entry name" value="Nucleotide cyclase"/>
    <property type="match status" value="1"/>
</dbReference>
<dbReference type="SMART" id="SM00044">
    <property type="entry name" value="CYCc"/>
    <property type="match status" value="1"/>
</dbReference>
<keyword evidence="8" id="KW-0325">Glycoprotein</keyword>
<proteinExistence type="inferred from homology"/>
<comment type="caution">
    <text evidence="12">The sequence shown here is derived from an EMBL/GenBank/DDBJ whole genome shotgun (WGS) entry which is preliminary data.</text>
</comment>
<sequence>MLVASGDALASEEHKHAFLTLTTNVTQSVENQSRELVEEKKKADILLGKMLPRCLNIVITISHSPFYHIVVDVDLSNVAVIRQVAERLKLGPCVAGVVGLSMPRYCLFGDTVNTASRMESNGRASHIHMSSAARNLLVENFPGHYDVVPRGETIIKGKGVMETYWVMGRNDHDSTLSQSTLMSTTRPTTTSSEHVCFTKEEIKEVTSEACERTDPPTRNL</sequence>
<keyword evidence="5" id="KW-1133">Transmembrane helix</keyword>
<evidence type="ECO:0000256" key="9">
    <source>
        <dbReference type="ARBA" id="ARBA00023239"/>
    </source>
</evidence>
<accession>A0ABR1DKV4</accession>
<dbReference type="Pfam" id="PF00211">
    <property type="entry name" value="Guanylate_cyc"/>
    <property type="match status" value="1"/>
</dbReference>
<dbReference type="Proteomes" id="UP001303046">
    <property type="component" value="Unassembled WGS sequence"/>
</dbReference>
<evidence type="ECO:0000256" key="10">
    <source>
        <dbReference type="RuleBase" id="RU000405"/>
    </source>
</evidence>
<dbReference type="InterPro" id="IPR029787">
    <property type="entry name" value="Nucleotide_cyclase"/>
</dbReference>
<keyword evidence="9 10" id="KW-0456">Lyase</keyword>
<organism evidence="12 13">
    <name type="scientific">Necator americanus</name>
    <name type="common">Human hookworm</name>
    <dbReference type="NCBI Taxonomy" id="51031"/>
    <lineage>
        <taxon>Eukaryota</taxon>
        <taxon>Metazoa</taxon>
        <taxon>Ecdysozoa</taxon>
        <taxon>Nematoda</taxon>
        <taxon>Chromadorea</taxon>
        <taxon>Rhabditida</taxon>
        <taxon>Rhabditina</taxon>
        <taxon>Rhabditomorpha</taxon>
        <taxon>Strongyloidea</taxon>
        <taxon>Ancylostomatidae</taxon>
        <taxon>Bunostominae</taxon>
        <taxon>Necator</taxon>
    </lineage>
</organism>
<evidence type="ECO:0000256" key="8">
    <source>
        <dbReference type="ARBA" id="ARBA00023180"/>
    </source>
</evidence>
<evidence type="ECO:0000313" key="12">
    <source>
        <dbReference type="EMBL" id="KAK6750843.1"/>
    </source>
</evidence>
<comment type="subcellular location">
    <subcellularLocation>
        <location evidence="2">Membrane</location>
    </subcellularLocation>
</comment>
<evidence type="ECO:0000256" key="3">
    <source>
        <dbReference type="ARBA" id="ARBA00022692"/>
    </source>
</evidence>
<keyword evidence="4" id="KW-0547">Nucleotide-binding</keyword>
<dbReference type="SUPFAM" id="SSF55073">
    <property type="entry name" value="Nucleotide cyclase"/>
    <property type="match status" value="1"/>
</dbReference>
<dbReference type="PANTHER" id="PTHR11920">
    <property type="entry name" value="GUANYLYL CYCLASE"/>
    <property type="match status" value="1"/>
</dbReference>
<evidence type="ECO:0000256" key="5">
    <source>
        <dbReference type="ARBA" id="ARBA00022989"/>
    </source>
</evidence>
<dbReference type="PROSITE" id="PS00452">
    <property type="entry name" value="GUANYLATE_CYCLASE_1"/>
    <property type="match status" value="1"/>
</dbReference>
<gene>
    <name evidence="12" type="primary">Necator_chrIV.g15967</name>
    <name evidence="12" type="ORF">RB195_002672</name>
</gene>